<gene>
    <name evidence="1" type="ORF">GOP47_0009497</name>
</gene>
<reference evidence="1" key="1">
    <citation type="submission" date="2021-01" db="EMBL/GenBank/DDBJ databases">
        <title>Adiantum capillus-veneris genome.</title>
        <authorList>
            <person name="Fang Y."/>
            <person name="Liao Q."/>
        </authorList>
    </citation>
    <scope>NUCLEOTIDE SEQUENCE</scope>
    <source>
        <strain evidence="1">H3</strain>
        <tissue evidence="1">Leaf</tissue>
    </source>
</reference>
<evidence type="ECO:0000313" key="1">
    <source>
        <dbReference type="EMBL" id="KAI5075421.1"/>
    </source>
</evidence>
<proteinExistence type="predicted"/>
<evidence type="ECO:0000313" key="2">
    <source>
        <dbReference type="Proteomes" id="UP000886520"/>
    </source>
</evidence>
<sequence length="132" mass="14953">MPVLPAKPEALGEAECSDVCELLAAPSSWKFQRKSRPLLPPVRNQVLHSVHHVEERRDTSRPLIFILENIARYLFCFSYTAATFESFSQHQFLGSLNNNQGRCSLRSEIELFPHPTGPSIEIPFCNGDSHVF</sequence>
<dbReference type="Proteomes" id="UP000886520">
    <property type="component" value="Chromosome 9"/>
</dbReference>
<keyword evidence="2" id="KW-1185">Reference proteome</keyword>
<name>A0A9D4UWS4_ADICA</name>
<accession>A0A9D4UWS4</accession>
<comment type="caution">
    <text evidence="1">The sequence shown here is derived from an EMBL/GenBank/DDBJ whole genome shotgun (WGS) entry which is preliminary data.</text>
</comment>
<protein>
    <submittedName>
        <fullName evidence="1">Uncharacterized protein</fullName>
    </submittedName>
</protein>
<organism evidence="1 2">
    <name type="scientific">Adiantum capillus-veneris</name>
    <name type="common">Maidenhair fern</name>
    <dbReference type="NCBI Taxonomy" id="13818"/>
    <lineage>
        <taxon>Eukaryota</taxon>
        <taxon>Viridiplantae</taxon>
        <taxon>Streptophyta</taxon>
        <taxon>Embryophyta</taxon>
        <taxon>Tracheophyta</taxon>
        <taxon>Polypodiopsida</taxon>
        <taxon>Polypodiidae</taxon>
        <taxon>Polypodiales</taxon>
        <taxon>Pteridineae</taxon>
        <taxon>Pteridaceae</taxon>
        <taxon>Vittarioideae</taxon>
        <taxon>Adiantum</taxon>
    </lineage>
</organism>
<dbReference type="EMBL" id="JABFUD020000009">
    <property type="protein sequence ID" value="KAI5075421.1"/>
    <property type="molecule type" value="Genomic_DNA"/>
</dbReference>
<dbReference type="AlphaFoldDB" id="A0A9D4UWS4"/>